<dbReference type="InterPro" id="IPR020483">
    <property type="entry name" value="Uncharacterised_YgbA"/>
</dbReference>
<dbReference type="OrthoDB" id="5344095at2"/>
<name>A0A073KTT2_9GAMM</name>
<evidence type="ECO:0000313" key="3">
    <source>
        <dbReference type="Proteomes" id="UP001159075"/>
    </source>
</evidence>
<dbReference type="Proteomes" id="UP001159075">
    <property type="component" value="Unassembled WGS sequence"/>
</dbReference>
<protein>
    <submittedName>
        <fullName evidence="2">Nitrous oxide-stimulated promoter family protein</fullName>
    </submittedName>
</protein>
<reference evidence="1 3" key="1">
    <citation type="submission" date="2022-09" db="EMBL/GenBank/DDBJ databases">
        <title>The outer-membrane cytochrome OmcA is essential for infection of Shewanella oneidensis by a zebrafish-associated bacteriophage.</title>
        <authorList>
            <person name="Grenfell A.W."/>
            <person name="Intile P."/>
            <person name="Mcfarlane J."/>
            <person name="Leung D."/>
            <person name="Abdalla K."/>
            <person name="Wold M."/>
            <person name="Kees E."/>
            <person name="Gralnick J."/>
        </authorList>
    </citation>
    <scope>NUCLEOTIDE SEQUENCE [LARGE SCALE GENOMIC DNA]</scope>
    <source>
        <strain evidence="1 3">NF-5</strain>
    </source>
</reference>
<organism evidence="2 4">
    <name type="scientific">Shewanella xiamenensis</name>
    <dbReference type="NCBI Taxonomy" id="332186"/>
    <lineage>
        <taxon>Bacteria</taxon>
        <taxon>Pseudomonadati</taxon>
        <taxon>Pseudomonadota</taxon>
        <taxon>Gammaproteobacteria</taxon>
        <taxon>Alteromonadales</taxon>
        <taxon>Shewanellaceae</taxon>
        <taxon>Shewanella</taxon>
    </lineage>
</organism>
<proteinExistence type="predicted"/>
<reference evidence="2" key="2">
    <citation type="submission" date="2023-05" db="EMBL/GenBank/DDBJ databases">
        <title>Colonisation of extended spectrum b-lactamase- and carbapenemase-producing bacteria on hospital surfaces from low- and middle-income countries.</title>
        <authorList>
            <person name="Nieto-Rosado M."/>
            <person name="Sands K."/>
            <person name="Iregbu K."/>
            <person name="Zahra R."/>
            <person name="Mazarati J.B."/>
            <person name="Mehtar S."/>
            <person name="Barnards-Group B."/>
            <person name="Walsh T.R."/>
        </authorList>
    </citation>
    <scope>NUCLEOTIDE SEQUENCE</scope>
    <source>
        <strain evidence="2">PP-E493</strain>
    </source>
</reference>
<gene>
    <name evidence="1" type="ORF">ODY93_14230</name>
    <name evidence="2" type="ORF">QM089_20810</name>
</gene>
<dbReference type="Proteomes" id="UP001187859">
    <property type="component" value="Unassembled WGS sequence"/>
</dbReference>
<dbReference type="EMBL" id="JAOTLW010000014">
    <property type="protein sequence ID" value="MDI5832735.1"/>
    <property type="molecule type" value="Genomic_DNA"/>
</dbReference>
<dbReference type="EMBL" id="JASGOQ010000001">
    <property type="protein sequence ID" value="MDV5392637.1"/>
    <property type="molecule type" value="Genomic_DNA"/>
</dbReference>
<dbReference type="AlphaFoldDB" id="A0A073KTT2"/>
<dbReference type="Pfam" id="PF11756">
    <property type="entry name" value="YgbA_NO"/>
    <property type="match status" value="1"/>
</dbReference>
<dbReference type="NCBIfam" id="NF007714">
    <property type="entry name" value="PRK10410.1-2"/>
    <property type="match status" value="1"/>
</dbReference>
<dbReference type="RefSeq" id="WP_037413759.1">
    <property type="nucleotide sequence ID" value="NZ_AP025014.1"/>
</dbReference>
<comment type="caution">
    <text evidence="2">The sequence shown here is derived from an EMBL/GenBank/DDBJ whole genome shotgun (WGS) entry which is preliminary data.</text>
</comment>
<dbReference type="NCBIfam" id="NF007715">
    <property type="entry name" value="PRK10410.1-3"/>
    <property type="match status" value="1"/>
</dbReference>
<keyword evidence="3" id="KW-1185">Reference proteome</keyword>
<sequence>MDSAALLTGKLRYEHQTISAMAKIYCKAKHQGQTASGLCEECLALLEYAAVRLDRCPYGQDKPTCNKCPVHCYKPAQKAQVKEIMIFAGPRMLLPHPIRAIKHLLAERHPVPASVPEAASNRHQRIAISQKNT</sequence>
<evidence type="ECO:0000313" key="1">
    <source>
        <dbReference type="EMBL" id="MDI5832735.1"/>
    </source>
</evidence>
<accession>A0A073KTT2</accession>
<evidence type="ECO:0000313" key="4">
    <source>
        <dbReference type="Proteomes" id="UP001187859"/>
    </source>
</evidence>
<evidence type="ECO:0000313" key="2">
    <source>
        <dbReference type="EMBL" id="MDV5392637.1"/>
    </source>
</evidence>